<comment type="caution">
    <text evidence="6">The sequence shown here is derived from an EMBL/GenBank/DDBJ whole genome shotgun (WGS) entry which is preliminary data.</text>
</comment>
<reference evidence="6" key="1">
    <citation type="submission" date="2021-10" db="EMBL/GenBank/DDBJ databases">
        <title>Tropical sea cucumber genome reveals ecological adaptation and Cuvierian tubules defense mechanism.</title>
        <authorList>
            <person name="Chen T."/>
        </authorList>
    </citation>
    <scope>NUCLEOTIDE SEQUENCE</scope>
    <source>
        <strain evidence="6">Nanhai2018</strain>
        <tissue evidence="6">Muscle</tissue>
    </source>
</reference>
<dbReference type="Proteomes" id="UP001152320">
    <property type="component" value="Chromosome 4"/>
</dbReference>
<dbReference type="EMBL" id="JAIZAY010000004">
    <property type="protein sequence ID" value="KAJ8043154.1"/>
    <property type="molecule type" value="Genomic_DNA"/>
</dbReference>
<gene>
    <name evidence="6" type="ORF">HOLleu_10121</name>
</gene>
<dbReference type="SMART" id="SM00216">
    <property type="entry name" value="VWD"/>
    <property type="match status" value="2"/>
</dbReference>
<dbReference type="InterPro" id="IPR000742">
    <property type="entry name" value="EGF"/>
</dbReference>
<dbReference type="GO" id="GO:0031012">
    <property type="term" value="C:extracellular matrix"/>
    <property type="evidence" value="ECO:0007669"/>
    <property type="project" value="TreeGrafter"/>
</dbReference>
<feature type="chain" id="PRO_5040149258" evidence="4">
    <location>
        <begin position="24"/>
        <end position="897"/>
    </location>
</feature>
<dbReference type="AlphaFoldDB" id="A0A9Q1HEC2"/>
<dbReference type="PROSITE" id="PS51233">
    <property type="entry name" value="VWFD"/>
    <property type="match status" value="2"/>
</dbReference>
<name>A0A9Q1HEC2_HOLLE</name>
<keyword evidence="1" id="KW-1015">Disulfide bond</keyword>
<dbReference type="InterPro" id="IPR001846">
    <property type="entry name" value="VWF_type-D"/>
</dbReference>
<evidence type="ECO:0000256" key="4">
    <source>
        <dbReference type="SAM" id="SignalP"/>
    </source>
</evidence>
<evidence type="ECO:0000256" key="1">
    <source>
        <dbReference type="ARBA" id="ARBA00023157"/>
    </source>
</evidence>
<feature type="region of interest" description="Disordered" evidence="3">
    <location>
        <begin position="866"/>
        <end position="897"/>
    </location>
</feature>
<dbReference type="PANTHER" id="PTHR11339:SF373">
    <property type="entry name" value="VWFD DOMAIN-CONTAINING PROTEIN"/>
    <property type="match status" value="1"/>
</dbReference>
<keyword evidence="7" id="KW-1185">Reference proteome</keyword>
<organism evidence="6 7">
    <name type="scientific">Holothuria leucospilota</name>
    <name type="common">Black long sea cucumber</name>
    <name type="synonym">Mertensiothuria leucospilota</name>
    <dbReference type="NCBI Taxonomy" id="206669"/>
    <lineage>
        <taxon>Eukaryota</taxon>
        <taxon>Metazoa</taxon>
        <taxon>Echinodermata</taxon>
        <taxon>Eleutherozoa</taxon>
        <taxon>Echinozoa</taxon>
        <taxon>Holothuroidea</taxon>
        <taxon>Aspidochirotacea</taxon>
        <taxon>Aspidochirotida</taxon>
        <taxon>Holothuriidae</taxon>
        <taxon>Holothuria</taxon>
    </lineage>
</organism>
<keyword evidence="4" id="KW-0732">Signal</keyword>
<dbReference type="OrthoDB" id="5945029at2759"/>
<dbReference type="Pfam" id="PF00094">
    <property type="entry name" value="VWD"/>
    <property type="match status" value="2"/>
</dbReference>
<feature type="compositionally biased region" description="Polar residues" evidence="3">
    <location>
        <begin position="881"/>
        <end position="890"/>
    </location>
</feature>
<protein>
    <submittedName>
        <fullName evidence="6">IgGFc-binding protein</fullName>
    </submittedName>
</protein>
<dbReference type="InterPro" id="IPR036084">
    <property type="entry name" value="Ser_inhib-like_sf"/>
</dbReference>
<dbReference type="InterPro" id="IPR014853">
    <property type="entry name" value="VWF/SSPO/ZAN-like_Cys-rich_dom"/>
</dbReference>
<dbReference type="GO" id="GO:0005615">
    <property type="term" value="C:extracellular space"/>
    <property type="evidence" value="ECO:0007669"/>
    <property type="project" value="TreeGrafter"/>
</dbReference>
<evidence type="ECO:0000259" key="5">
    <source>
        <dbReference type="PROSITE" id="PS51233"/>
    </source>
</evidence>
<dbReference type="CDD" id="cd19941">
    <property type="entry name" value="TIL"/>
    <property type="match status" value="1"/>
</dbReference>
<feature type="domain" description="VWFD" evidence="5">
    <location>
        <begin position="181"/>
        <end position="364"/>
    </location>
</feature>
<feature type="domain" description="VWFD" evidence="5">
    <location>
        <begin position="589"/>
        <end position="766"/>
    </location>
</feature>
<dbReference type="InterPro" id="IPR025615">
    <property type="entry name" value="TILa_dom"/>
</dbReference>
<dbReference type="Pfam" id="PF08742">
    <property type="entry name" value="C8"/>
    <property type="match status" value="1"/>
</dbReference>
<evidence type="ECO:0000313" key="7">
    <source>
        <dbReference type="Proteomes" id="UP001152320"/>
    </source>
</evidence>
<accession>A0A9Q1HEC2</accession>
<dbReference type="PROSITE" id="PS01186">
    <property type="entry name" value="EGF_2"/>
    <property type="match status" value="1"/>
</dbReference>
<keyword evidence="2" id="KW-0325">Glycoprotein</keyword>
<feature type="signal peptide" evidence="4">
    <location>
        <begin position="1"/>
        <end position="23"/>
    </location>
</feature>
<proteinExistence type="predicted"/>
<dbReference type="SUPFAM" id="SSF57567">
    <property type="entry name" value="Serine protease inhibitors"/>
    <property type="match status" value="1"/>
</dbReference>
<dbReference type="Pfam" id="PF12714">
    <property type="entry name" value="TILa"/>
    <property type="match status" value="1"/>
</dbReference>
<evidence type="ECO:0000256" key="3">
    <source>
        <dbReference type="SAM" id="MobiDB-lite"/>
    </source>
</evidence>
<dbReference type="Gene3D" id="2.10.25.10">
    <property type="entry name" value="Laminin"/>
    <property type="match status" value="1"/>
</dbReference>
<dbReference type="PANTHER" id="PTHR11339">
    <property type="entry name" value="EXTRACELLULAR MATRIX GLYCOPROTEIN RELATED"/>
    <property type="match status" value="1"/>
</dbReference>
<evidence type="ECO:0000313" key="6">
    <source>
        <dbReference type="EMBL" id="KAJ8043154.1"/>
    </source>
</evidence>
<evidence type="ECO:0000256" key="2">
    <source>
        <dbReference type="ARBA" id="ARBA00023180"/>
    </source>
</evidence>
<dbReference type="InterPro" id="IPR050780">
    <property type="entry name" value="Mucin_vWF_Thrombospondin_sf"/>
</dbReference>
<sequence>MNCLLLASVLLAFSLAITAPSVGQELYARAVSNRLEVTEVKGFITFNQIEKTSSSVVMELSYKFTFGGSTDVVQKENLWQMQFFVSQNDDSTGDKRNLFTIYPENQSSTLKPNTQEHFEASKSIDFLEDYGPGQLFEFMCVTFSKHPQTDVNITFSDGESETLCESLPSLKVEMPPTEENRTCYFWGDPHQKTFDGYGYTHQGDYEYIGVTICNRDENVNEFEVVVDNFRRTPSKPVTYIREIRLYYNDVVYALTHLDDVSVDGVKVTLPYSDAENGVTIHYAAPHKILTTDFGLAIRFDNMHNSAITLPVRYRNKVCGLCGNFDDDRTNECHYRNGTTMGVHNEECKHDHVKEWEINRDDEYPIKPDLRTCDEGSHILNMAVASCGILTDTEGPLANCHEYVDPETYFITCVYDLCQLHPKMYFLCSSVETYVDDCQRASNWETEIGDWRSVATACVPRCTENMTFNPYGLPCPPNCADPDGVHTSCAIPHLEMCVCPEGKLLDGTKCVDPEECGCKMENGRYLSIGEEFVAGDCSEHCTCEGRGNLQCGSMECAENAQCSVKAGVRNCYCDDGYMGNGREECNKTGKVCRIYGDPHFHTFDEDSYSFQGDCTYVASRTCGDLPRGLTHFRVLIHSDALNSEERFTYLTQVRLHFKHKAFKLYNTGEISYEGRDIANALPFDDGSISVYRTGDIVAVTSFGLKITYNGENDAEIFLPPDYFGHVCGLCGNADGNSTNDKQKPNGTLHDVRISYFPTTRLKNLNSQILGMLETALNMMSLWRPVRLEPKNMRELSIYAPVCERSPVHLLIVTISRIRDSLLTLVSLIFVEHCPLLTSSAQALSPTSGHAQKRAEALIQTGRVKLNTVGPRPVPKDTKTLDSHVTSLSQHLETSHLQK</sequence>
<dbReference type="SMART" id="SM00832">
    <property type="entry name" value="C8"/>
    <property type="match status" value="1"/>
</dbReference>